<evidence type="ECO:0000313" key="2">
    <source>
        <dbReference type="Proteomes" id="UP001066276"/>
    </source>
</evidence>
<evidence type="ECO:0000313" key="1">
    <source>
        <dbReference type="EMBL" id="KAJ1214794.1"/>
    </source>
</evidence>
<accession>A0AAV7WS89</accession>
<proteinExistence type="predicted"/>
<gene>
    <name evidence="1" type="ORF">NDU88_002405</name>
</gene>
<dbReference type="EMBL" id="JANPWB010000001">
    <property type="protein sequence ID" value="KAJ1214794.1"/>
    <property type="molecule type" value="Genomic_DNA"/>
</dbReference>
<dbReference type="Proteomes" id="UP001066276">
    <property type="component" value="Chromosome 1_1"/>
</dbReference>
<organism evidence="1 2">
    <name type="scientific">Pleurodeles waltl</name>
    <name type="common">Iberian ribbed newt</name>
    <dbReference type="NCBI Taxonomy" id="8319"/>
    <lineage>
        <taxon>Eukaryota</taxon>
        <taxon>Metazoa</taxon>
        <taxon>Chordata</taxon>
        <taxon>Craniata</taxon>
        <taxon>Vertebrata</taxon>
        <taxon>Euteleostomi</taxon>
        <taxon>Amphibia</taxon>
        <taxon>Batrachia</taxon>
        <taxon>Caudata</taxon>
        <taxon>Salamandroidea</taxon>
        <taxon>Salamandridae</taxon>
        <taxon>Pleurodelinae</taxon>
        <taxon>Pleurodeles</taxon>
    </lineage>
</organism>
<name>A0AAV7WS89_PLEWA</name>
<sequence>MARGLHGALGPSIDTLRWETLKAVIRGEFIAISAEDNKIWQEKRAQLQQQVTELKRIHKRTGAPQVKLSAASAQLAGLDTDRAEYAALRLRHSFYMSGNGCGRLLANRLRAQKQTLAVEAIQGSDRL</sequence>
<reference evidence="1" key="1">
    <citation type="journal article" date="2022" name="bioRxiv">
        <title>Sequencing and chromosome-scale assembly of the giantPleurodeles waltlgenome.</title>
        <authorList>
            <person name="Brown T."/>
            <person name="Elewa A."/>
            <person name="Iarovenko S."/>
            <person name="Subramanian E."/>
            <person name="Araus A.J."/>
            <person name="Petzold A."/>
            <person name="Susuki M."/>
            <person name="Suzuki K.-i.T."/>
            <person name="Hayashi T."/>
            <person name="Toyoda A."/>
            <person name="Oliveira C."/>
            <person name="Osipova E."/>
            <person name="Leigh N.D."/>
            <person name="Simon A."/>
            <person name="Yun M.H."/>
        </authorList>
    </citation>
    <scope>NUCLEOTIDE SEQUENCE</scope>
    <source>
        <strain evidence="1">20211129_DDA</strain>
        <tissue evidence="1">Liver</tissue>
    </source>
</reference>
<dbReference type="AlphaFoldDB" id="A0AAV7WS89"/>
<comment type="caution">
    <text evidence="1">The sequence shown here is derived from an EMBL/GenBank/DDBJ whole genome shotgun (WGS) entry which is preliminary data.</text>
</comment>
<keyword evidence="2" id="KW-1185">Reference proteome</keyword>
<protein>
    <submittedName>
        <fullName evidence="1">Uncharacterized protein</fullName>
    </submittedName>
</protein>